<dbReference type="PANTHER" id="PTHR34293:SF1">
    <property type="entry name" value="HTH-TYPE TRANSCRIPTIONAL REGULATOR TRMBL2"/>
    <property type="match status" value="1"/>
</dbReference>
<organism evidence="3 4">
    <name type="scientific">candidate division WOR-3 bacterium</name>
    <dbReference type="NCBI Taxonomy" id="2052148"/>
    <lineage>
        <taxon>Bacteria</taxon>
        <taxon>Bacteria division WOR-3</taxon>
    </lineage>
</organism>
<dbReference type="InterPro" id="IPR051797">
    <property type="entry name" value="TrmB-like"/>
</dbReference>
<gene>
    <name evidence="3" type="ORF">ENI34_00905</name>
</gene>
<accession>A0A9C9EKR0</accession>
<comment type="caution">
    <text evidence="3">The sequence shown here is derived from an EMBL/GenBank/DDBJ whole genome shotgun (WGS) entry which is preliminary data.</text>
</comment>
<dbReference type="PANTHER" id="PTHR34293">
    <property type="entry name" value="HTH-TYPE TRANSCRIPTIONAL REGULATOR TRMBL2"/>
    <property type="match status" value="1"/>
</dbReference>
<dbReference type="InterPro" id="IPR002831">
    <property type="entry name" value="Tscrpt_reg_TrmB_N"/>
</dbReference>
<dbReference type="AlphaFoldDB" id="A0A9C9EKR0"/>
<evidence type="ECO:0000313" key="3">
    <source>
        <dbReference type="EMBL" id="HEC77685.1"/>
    </source>
</evidence>
<dbReference type="Gene3D" id="1.10.10.10">
    <property type="entry name" value="Winged helix-like DNA-binding domain superfamily/Winged helix DNA-binding domain"/>
    <property type="match status" value="1"/>
</dbReference>
<feature type="domain" description="Transcription regulator TrmB N-terminal" evidence="2">
    <location>
        <begin position="13"/>
        <end position="78"/>
    </location>
</feature>
<dbReference type="Proteomes" id="UP000885826">
    <property type="component" value="Unassembled WGS sequence"/>
</dbReference>
<dbReference type="SUPFAM" id="SSF46785">
    <property type="entry name" value="Winged helix' DNA-binding domain"/>
    <property type="match status" value="1"/>
</dbReference>
<keyword evidence="1" id="KW-0175">Coiled coil</keyword>
<proteinExistence type="predicted"/>
<dbReference type="Pfam" id="PF01978">
    <property type="entry name" value="TrmB"/>
    <property type="match status" value="1"/>
</dbReference>
<sequence length="285" mass="33693">MRNMREYLEKMIALGVSETEAKIYRALVVRRDLSARQIQEIAKVPRTKVYEVAQKMVLRGMCIEKKMGSKRRYQAVEPRRALTRLLNQYEKQLEEKRALAQDIERIITPIYKEATSHLEITDYVEVIKDLPSIHERYINLVKNTKKEFVGFVKPPYAHRQKVDKLDEQEDVEFEIIKRGVVVRVLYEYPGENEVDEIIEHIKRCISVGEKARVVPRLPIKMYIFDSRYVLMALDNSLPSLYPLTMLVIEHPGLAQAALMLFEYLWKRAENYSILKKLKKKHSERR</sequence>
<dbReference type="InterPro" id="IPR036390">
    <property type="entry name" value="WH_DNA-bd_sf"/>
</dbReference>
<dbReference type="InterPro" id="IPR036388">
    <property type="entry name" value="WH-like_DNA-bd_sf"/>
</dbReference>
<reference evidence="3" key="1">
    <citation type="journal article" date="2020" name="mSystems">
        <title>Genome- and Community-Level Interaction Insights into Carbon Utilization and Element Cycling Functions of Hydrothermarchaeota in Hydrothermal Sediment.</title>
        <authorList>
            <person name="Zhou Z."/>
            <person name="Liu Y."/>
            <person name="Xu W."/>
            <person name="Pan J."/>
            <person name="Luo Z.H."/>
            <person name="Li M."/>
        </authorList>
    </citation>
    <scope>NUCLEOTIDE SEQUENCE</scope>
    <source>
        <strain evidence="3">HyVt-388</strain>
    </source>
</reference>
<evidence type="ECO:0000313" key="4">
    <source>
        <dbReference type="Proteomes" id="UP000885826"/>
    </source>
</evidence>
<feature type="coiled-coil region" evidence="1">
    <location>
        <begin position="79"/>
        <end position="106"/>
    </location>
</feature>
<name>A0A9C9EKR0_UNCW3</name>
<dbReference type="EMBL" id="DRIG01000012">
    <property type="protein sequence ID" value="HEC77685.1"/>
    <property type="molecule type" value="Genomic_DNA"/>
</dbReference>
<evidence type="ECO:0000256" key="1">
    <source>
        <dbReference type="SAM" id="Coils"/>
    </source>
</evidence>
<dbReference type="Gene3D" id="3.30.870.10">
    <property type="entry name" value="Endonuclease Chain A"/>
    <property type="match status" value="1"/>
</dbReference>
<evidence type="ECO:0000259" key="2">
    <source>
        <dbReference type="Pfam" id="PF01978"/>
    </source>
</evidence>
<protein>
    <recommendedName>
        <fullName evidence="2">Transcription regulator TrmB N-terminal domain-containing protein</fullName>
    </recommendedName>
</protein>